<accession>A0A8J3W8E2</accession>
<name>A0A8J3W8E2_9ACTN</name>
<dbReference type="Pfam" id="PF14472">
    <property type="entry name" value="DUF4429"/>
    <property type="match status" value="2"/>
</dbReference>
<evidence type="ECO:0000313" key="3">
    <source>
        <dbReference type="Proteomes" id="UP000616724"/>
    </source>
</evidence>
<keyword evidence="3" id="KW-1185">Reference proteome</keyword>
<comment type="caution">
    <text evidence="2">The sequence shown here is derived from an EMBL/GenBank/DDBJ whole genome shotgun (WGS) entry which is preliminary data.</text>
</comment>
<organism evidence="2 3">
    <name type="scientific">Planobispora longispora</name>
    <dbReference type="NCBI Taxonomy" id="28887"/>
    <lineage>
        <taxon>Bacteria</taxon>
        <taxon>Bacillati</taxon>
        <taxon>Actinomycetota</taxon>
        <taxon>Actinomycetes</taxon>
        <taxon>Streptosporangiales</taxon>
        <taxon>Streptosporangiaceae</taxon>
        <taxon>Planobispora</taxon>
    </lineage>
</organism>
<protein>
    <recommendedName>
        <fullName evidence="1">DUF4429 domain-containing protein</fullName>
    </recommendedName>
</protein>
<dbReference type="EMBL" id="BOOH01000049">
    <property type="protein sequence ID" value="GIH79608.1"/>
    <property type="molecule type" value="Genomic_DNA"/>
</dbReference>
<dbReference type="Proteomes" id="UP000616724">
    <property type="component" value="Unassembled WGS sequence"/>
</dbReference>
<feature type="domain" description="DUF4429" evidence="1">
    <location>
        <begin position="142"/>
        <end position="228"/>
    </location>
</feature>
<dbReference type="InterPro" id="IPR027860">
    <property type="entry name" value="DUF4429"/>
</dbReference>
<sequence length="301" mass="31856">MVTGMTEILVPEGAWTFDGEVLRIVPGGDDVHELRRTLGELAVPLAAIGGVSFEPSRKGGGVQLRLRPGADPLTDVVAGRLTGSADPYRLAVPKDRTGAAEYLVDEVRTALMLEQVPNGPAEAFLLPGPAVPVSASAGDGTVSFDGERIRLEWTLFAASGKESAGPQAFSLPDVEGVEWAPQHGLGYGFLRFRLKGGPPARAPEKDVHCLAWGVQRYGGTTALVAAAVLARLARLRAEPPAPPAGQSGGQDALLRRVAELESHDTVIRRLGELGELHRSGVLTDDEFTAAKRSLLRRLEDG</sequence>
<proteinExistence type="predicted"/>
<gene>
    <name evidence="2" type="ORF">Plo01_60370</name>
</gene>
<evidence type="ECO:0000259" key="1">
    <source>
        <dbReference type="Pfam" id="PF14472"/>
    </source>
</evidence>
<dbReference type="AlphaFoldDB" id="A0A8J3W8E2"/>
<reference evidence="2 3" key="1">
    <citation type="submission" date="2021-01" db="EMBL/GenBank/DDBJ databases">
        <title>Whole genome shotgun sequence of Planobispora longispora NBRC 13918.</title>
        <authorList>
            <person name="Komaki H."/>
            <person name="Tamura T."/>
        </authorList>
    </citation>
    <scope>NUCLEOTIDE SEQUENCE [LARGE SCALE GENOMIC DNA]</scope>
    <source>
        <strain evidence="2 3">NBRC 13918</strain>
    </source>
</reference>
<feature type="domain" description="DUF4429" evidence="1">
    <location>
        <begin position="15"/>
        <end position="108"/>
    </location>
</feature>
<evidence type="ECO:0000313" key="2">
    <source>
        <dbReference type="EMBL" id="GIH79608.1"/>
    </source>
</evidence>